<feature type="transmembrane region" description="Helical" evidence="3">
    <location>
        <begin position="61"/>
        <end position="81"/>
    </location>
</feature>
<accession>A0A316J9N0</accession>
<dbReference type="SMART" id="SM00267">
    <property type="entry name" value="GGDEF"/>
    <property type="match status" value="1"/>
</dbReference>
<organism evidence="5 6">
    <name type="scientific">Falsochrobactrum shanghaiense</name>
    <dbReference type="NCBI Taxonomy" id="2201899"/>
    <lineage>
        <taxon>Bacteria</taxon>
        <taxon>Pseudomonadati</taxon>
        <taxon>Pseudomonadota</taxon>
        <taxon>Alphaproteobacteria</taxon>
        <taxon>Hyphomicrobiales</taxon>
        <taxon>Brucellaceae</taxon>
        <taxon>Falsochrobactrum</taxon>
    </lineage>
</organism>
<feature type="transmembrane region" description="Helical" evidence="3">
    <location>
        <begin position="6"/>
        <end position="24"/>
    </location>
</feature>
<evidence type="ECO:0000256" key="2">
    <source>
        <dbReference type="ARBA" id="ARBA00034247"/>
    </source>
</evidence>
<reference evidence="5 6" key="1">
    <citation type="submission" date="2018-05" db="EMBL/GenBank/DDBJ databases">
        <title>Comparative genomic sequence analysis between strain HN4 and CCM 8460T (Falsochrobactrum ovis) will provide more evidence to prove that HN4 is a new species of Falsochrobactrum.</title>
        <authorList>
            <person name="Lyu W."/>
            <person name="Sun L."/>
            <person name="Yao L."/>
        </authorList>
    </citation>
    <scope>NUCLEOTIDE SEQUENCE [LARGE SCALE GENOMIC DNA]</scope>
    <source>
        <strain evidence="5 6">HN4</strain>
    </source>
</reference>
<dbReference type="GO" id="GO:0052621">
    <property type="term" value="F:diguanylate cyclase activity"/>
    <property type="evidence" value="ECO:0007669"/>
    <property type="project" value="UniProtKB-EC"/>
</dbReference>
<evidence type="ECO:0000313" key="5">
    <source>
        <dbReference type="EMBL" id="PWL18667.1"/>
    </source>
</evidence>
<dbReference type="InterPro" id="IPR000160">
    <property type="entry name" value="GGDEF_dom"/>
</dbReference>
<dbReference type="GO" id="GO:1902201">
    <property type="term" value="P:negative regulation of bacterial-type flagellum-dependent cell motility"/>
    <property type="evidence" value="ECO:0007669"/>
    <property type="project" value="TreeGrafter"/>
</dbReference>
<comment type="catalytic activity">
    <reaction evidence="2">
        <text>2 GTP = 3',3'-c-di-GMP + 2 diphosphate</text>
        <dbReference type="Rhea" id="RHEA:24898"/>
        <dbReference type="ChEBI" id="CHEBI:33019"/>
        <dbReference type="ChEBI" id="CHEBI:37565"/>
        <dbReference type="ChEBI" id="CHEBI:58805"/>
        <dbReference type="EC" id="2.7.7.65"/>
    </reaction>
</comment>
<dbReference type="GO" id="GO:0043709">
    <property type="term" value="P:cell adhesion involved in single-species biofilm formation"/>
    <property type="evidence" value="ECO:0007669"/>
    <property type="project" value="TreeGrafter"/>
</dbReference>
<dbReference type="Pfam" id="PF00990">
    <property type="entry name" value="GGDEF"/>
    <property type="match status" value="1"/>
</dbReference>
<feature type="transmembrane region" description="Helical" evidence="3">
    <location>
        <begin position="118"/>
        <end position="139"/>
    </location>
</feature>
<dbReference type="EMBL" id="QGDB01000002">
    <property type="protein sequence ID" value="PWL18667.1"/>
    <property type="molecule type" value="Genomic_DNA"/>
</dbReference>
<dbReference type="PROSITE" id="PS50887">
    <property type="entry name" value="GGDEF"/>
    <property type="match status" value="1"/>
</dbReference>
<evidence type="ECO:0000256" key="3">
    <source>
        <dbReference type="SAM" id="Phobius"/>
    </source>
</evidence>
<keyword evidence="3" id="KW-1133">Transmembrane helix</keyword>
<comment type="caution">
    <text evidence="5">The sequence shown here is derived from an EMBL/GenBank/DDBJ whole genome shotgun (WGS) entry which is preliminary data.</text>
</comment>
<dbReference type="EC" id="2.7.7.65" evidence="1"/>
<dbReference type="Proteomes" id="UP000245865">
    <property type="component" value="Unassembled WGS sequence"/>
</dbReference>
<name>A0A316J9N0_9HYPH</name>
<sequence length="378" mass="42096">MDVPSNPLVLIGPSILLVFALYFLAFWMSDKRRRHLLFFAVAVFLFCLGALSQMLKIPFDQGINALVSAFVYTLSVLLLCDGLLRRSGKRISGLLYCVALFFVVGGIAYYFYVERNLFVRIYILNFGIGLIFLFTLWQLHMLRRGSVPEKMLFWLLLAFTSQFFIRTGLTANSLLETPAVFSESQFWLILQFSLAVFGVAFALAILAVVVSDKVSTLEVERAMDPMTGLLNRRGFTEQAERLMQNAQEAPLCLLAIDIDHFKRVNDSYGHPVGDNVIRGIGEIIKRVAGPAALCARLGGEEFAVLSPRTDLAAATQLANDIRATIRDASFAGIPATYEVTVSIGIKAAKSHYTLERLLLNSDEALYRAKRAGRDRVEA</sequence>
<protein>
    <recommendedName>
        <fullName evidence="1">diguanylate cyclase</fullName>
        <ecNumber evidence="1">2.7.7.65</ecNumber>
    </recommendedName>
</protein>
<dbReference type="InterPro" id="IPR050469">
    <property type="entry name" value="Diguanylate_Cyclase"/>
</dbReference>
<evidence type="ECO:0000313" key="6">
    <source>
        <dbReference type="Proteomes" id="UP000245865"/>
    </source>
</evidence>
<dbReference type="PANTHER" id="PTHR45138">
    <property type="entry name" value="REGULATORY COMPONENTS OF SENSORY TRANSDUCTION SYSTEM"/>
    <property type="match status" value="1"/>
</dbReference>
<dbReference type="CDD" id="cd01949">
    <property type="entry name" value="GGDEF"/>
    <property type="match status" value="1"/>
</dbReference>
<dbReference type="PANTHER" id="PTHR45138:SF9">
    <property type="entry name" value="DIGUANYLATE CYCLASE DGCM-RELATED"/>
    <property type="match status" value="1"/>
</dbReference>
<keyword evidence="3" id="KW-0472">Membrane</keyword>
<dbReference type="NCBIfam" id="TIGR00254">
    <property type="entry name" value="GGDEF"/>
    <property type="match status" value="1"/>
</dbReference>
<dbReference type="SUPFAM" id="SSF55073">
    <property type="entry name" value="Nucleotide cyclase"/>
    <property type="match status" value="1"/>
</dbReference>
<gene>
    <name evidence="5" type="ORF">DKP76_06195</name>
</gene>
<feature type="transmembrane region" description="Helical" evidence="3">
    <location>
        <begin position="36"/>
        <end position="55"/>
    </location>
</feature>
<feature type="transmembrane region" description="Helical" evidence="3">
    <location>
        <begin position="151"/>
        <end position="169"/>
    </location>
</feature>
<evidence type="ECO:0000259" key="4">
    <source>
        <dbReference type="PROSITE" id="PS50887"/>
    </source>
</evidence>
<dbReference type="Gene3D" id="3.30.70.270">
    <property type="match status" value="1"/>
</dbReference>
<feature type="domain" description="GGDEF" evidence="4">
    <location>
        <begin position="249"/>
        <end position="378"/>
    </location>
</feature>
<proteinExistence type="predicted"/>
<evidence type="ECO:0000256" key="1">
    <source>
        <dbReference type="ARBA" id="ARBA00012528"/>
    </source>
</evidence>
<dbReference type="FunFam" id="3.30.70.270:FF:000001">
    <property type="entry name" value="Diguanylate cyclase domain protein"/>
    <property type="match status" value="1"/>
</dbReference>
<dbReference type="AlphaFoldDB" id="A0A316J9N0"/>
<dbReference type="GO" id="GO:0005886">
    <property type="term" value="C:plasma membrane"/>
    <property type="evidence" value="ECO:0007669"/>
    <property type="project" value="TreeGrafter"/>
</dbReference>
<dbReference type="InterPro" id="IPR029787">
    <property type="entry name" value="Nucleotide_cyclase"/>
</dbReference>
<feature type="transmembrane region" description="Helical" evidence="3">
    <location>
        <begin position="93"/>
        <end position="112"/>
    </location>
</feature>
<dbReference type="InterPro" id="IPR043128">
    <property type="entry name" value="Rev_trsase/Diguanyl_cyclase"/>
</dbReference>
<dbReference type="OrthoDB" id="9812260at2"/>
<keyword evidence="3" id="KW-0812">Transmembrane</keyword>
<keyword evidence="6" id="KW-1185">Reference proteome</keyword>
<feature type="transmembrane region" description="Helical" evidence="3">
    <location>
        <begin position="189"/>
        <end position="211"/>
    </location>
</feature>